<gene>
    <name evidence="2" type="ORF">VTJ83DRAFT_2627</name>
</gene>
<reference evidence="2 3" key="1">
    <citation type="journal article" date="2024" name="Commun. Biol.">
        <title>Comparative genomic analysis of thermophilic fungi reveals convergent evolutionary adaptations and gene losses.</title>
        <authorList>
            <person name="Steindorff A.S."/>
            <person name="Aguilar-Pontes M.V."/>
            <person name="Robinson A.J."/>
            <person name="Andreopoulos B."/>
            <person name="LaButti K."/>
            <person name="Kuo A."/>
            <person name="Mondo S."/>
            <person name="Riley R."/>
            <person name="Otillar R."/>
            <person name="Haridas S."/>
            <person name="Lipzen A."/>
            <person name="Grimwood J."/>
            <person name="Schmutz J."/>
            <person name="Clum A."/>
            <person name="Reid I.D."/>
            <person name="Moisan M.C."/>
            <person name="Butler G."/>
            <person name="Nguyen T.T.M."/>
            <person name="Dewar K."/>
            <person name="Conant G."/>
            <person name="Drula E."/>
            <person name="Henrissat B."/>
            <person name="Hansel C."/>
            <person name="Singer S."/>
            <person name="Hutchinson M.I."/>
            <person name="de Vries R.P."/>
            <person name="Natvig D.O."/>
            <person name="Powell A.J."/>
            <person name="Tsang A."/>
            <person name="Grigoriev I.V."/>
        </authorList>
    </citation>
    <scope>NUCLEOTIDE SEQUENCE [LARGE SCALE GENOMIC DNA]</scope>
    <source>
        <strain evidence="2 3">ATCC 22073</strain>
    </source>
</reference>
<evidence type="ECO:0000256" key="1">
    <source>
        <dbReference type="SAM" id="MobiDB-lite"/>
    </source>
</evidence>
<evidence type="ECO:0000313" key="2">
    <source>
        <dbReference type="EMBL" id="KAL2270443.1"/>
    </source>
</evidence>
<dbReference type="GeneID" id="98123562"/>
<feature type="compositionally biased region" description="Basic and acidic residues" evidence="1">
    <location>
        <begin position="98"/>
        <end position="108"/>
    </location>
</feature>
<accession>A0ABR4DJ95</accession>
<comment type="caution">
    <text evidence="2">The sequence shown here is derived from an EMBL/GenBank/DDBJ whole genome shotgun (WGS) entry which is preliminary data.</text>
</comment>
<dbReference type="Proteomes" id="UP001600064">
    <property type="component" value="Unassembled WGS sequence"/>
</dbReference>
<dbReference type="RefSeq" id="XP_070869167.1">
    <property type="nucleotide sequence ID" value="XM_071008918.1"/>
</dbReference>
<proteinExistence type="predicted"/>
<feature type="region of interest" description="Disordered" evidence="1">
    <location>
        <begin position="208"/>
        <end position="234"/>
    </location>
</feature>
<protein>
    <submittedName>
        <fullName evidence="2">Uncharacterized protein</fullName>
    </submittedName>
</protein>
<evidence type="ECO:0000313" key="3">
    <source>
        <dbReference type="Proteomes" id="UP001600064"/>
    </source>
</evidence>
<feature type="region of interest" description="Disordered" evidence="1">
    <location>
        <begin position="98"/>
        <end position="133"/>
    </location>
</feature>
<sequence>MFHSGRTAMSRPPNFPLQDTNPALRSLLAPAFFGTSTSTSSVPYVTNTPLDGLACFHHDASMQHPGDASGSVTDALLSANCTPYRQKLLRVEGIRRRVSEPLRDEHPSEAAGKARASRPPNRQQQPPASRSCPHLGFVHLRGIRCVWHQRILERKDGWVGVRGPAEDRRRRTPRSRGARGRSRASPLRGRRLGARWGRLRSVGNGVHTVQQTPLDCGGNGLRATRKRPPPSGAVSGSCWVRPVDLISAGQLPFPWIHGTQVPFSVSSSCQNVGETNAAVVGAGRAAPMARCWCGIPLGGVQQLEVNTYQA</sequence>
<feature type="region of interest" description="Disordered" evidence="1">
    <location>
        <begin position="1"/>
        <end position="20"/>
    </location>
</feature>
<name>A0ABR4DJ95_9PEZI</name>
<dbReference type="EMBL" id="JAZGUE010000002">
    <property type="protein sequence ID" value="KAL2270443.1"/>
    <property type="molecule type" value="Genomic_DNA"/>
</dbReference>
<feature type="region of interest" description="Disordered" evidence="1">
    <location>
        <begin position="163"/>
        <end position="187"/>
    </location>
</feature>
<feature type="compositionally biased region" description="Basic residues" evidence="1">
    <location>
        <begin position="170"/>
        <end position="187"/>
    </location>
</feature>
<organism evidence="2 3">
    <name type="scientific">Remersonia thermophila</name>
    <dbReference type="NCBI Taxonomy" id="72144"/>
    <lineage>
        <taxon>Eukaryota</taxon>
        <taxon>Fungi</taxon>
        <taxon>Dikarya</taxon>
        <taxon>Ascomycota</taxon>
        <taxon>Pezizomycotina</taxon>
        <taxon>Sordariomycetes</taxon>
        <taxon>Sordariomycetidae</taxon>
        <taxon>Sordariales</taxon>
        <taxon>Sordariales incertae sedis</taxon>
        <taxon>Remersonia</taxon>
    </lineage>
</organism>
<keyword evidence="3" id="KW-1185">Reference proteome</keyword>